<dbReference type="Proteomes" id="UP000053864">
    <property type="component" value="Unassembled WGS sequence"/>
</dbReference>
<dbReference type="AlphaFoldDB" id="W2JLA8"/>
<sequence>MARIASEKNCNRCERKVHHTRDAFDSVGTYKLDEPSVVPPVTSPEHRGVHMWRK</sequence>
<feature type="non-terminal residue" evidence="2">
    <location>
        <position position="54"/>
    </location>
</feature>
<name>W2JLA8_PHYNI</name>
<protein>
    <submittedName>
        <fullName evidence="2">Uncharacterized protein</fullName>
    </submittedName>
</protein>
<accession>W2JLA8</accession>
<evidence type="ECO:0000256" key="1">
    <source>
        <dbReference type="SAM" id="MobiDB-lite"/>
    </source>
</evidence>
<reference evidence="2 3" key="1">
    <citation type="submission" date="2013-11" db="EMBL/GenBank/DDBJ databases">
        <title>The Genome Sequence of Phytophthora parasitica CJ05E6.</title>
        <authorList>
            <consortium name="The Broad Institute Genomics Platform"/>
            <person name="Russ C."/>
            <person name="Tyler B."/>
            <person name="Panabieres F."/>
            <person name="Shan W."/>
            <person name="Tripathy S."/>
            <person name="Grunwald N."/>
            <person name="Machado M."/>
            <person name="Johnson C.S."/>
            <person name="Arredondo F."/>
            <person name="Hong C."/>
            <person name="Coffey M."/>
            <person name="Young S.K."/>
            <person name="Zeng Q."/>
            <person name="Gargeya S."/>
            <person name="Fitzgerald M."/>
            <person name="Abouelleil A."/>
            <person name="Alvarado L."/>
            <person name="Chapman S.B."/>
            <person name="Gainer-Dewar J."/>
            <person name="Goldberg J."/>
            <person name="Griggs A."/>
            <person name="Gujja S."/>
            <person name="Hansen M."/>
            <person name="Howarth C."/>
            <person name="Imamovic A."/>
            <person name="Ireland A."/>
            <person name="Larimer J."/>
            <person name="McCowan C."/>
            <person name="Murphy C."/>
            <person name="Pearson M."/>
            <person name="Poon T.W."/>
            <person name="Priest M."/>
            <person name="Roberts A."/>
            <person name="Saif S."/>
            <person name="Shea T."/>
            <person name="Sykes S."/>
            <person name="Wortman J."/>
            <person name="Nusbaum C."/>
            <person name="Birren B."/>
        </authorList>
    </citation>
    <scope>NUCLEOTIDE SEQUENCE [LARGE SCALE GENOMIC DNA]</scope>
    <source>
        <strain evidence="2 3">CJ05E6</strain>
    </source>
</reference>
<gene>
    <name evidence="2" type="ORF">L916_03065</name>
</gene>
<organism evidence="2 3">
    <name type="scientific">Phytophthora nicotianae</name>
    <name type="common">Potato buckeye rot agent</name>
    <name type="synonym">Phytophthora parasitica</name>
    <dbReference type="NCBI Taxonomy" id="4792"/>
    <lineage>
        <taxon>Eukaryota</taxon>
        <taxon>Sar</taxon>
        <taxon>Stramenopiles</taxon>
        <taxon>Oomycota</taxon>
        <taxon>Peronosporomycetes</taxon>
        <taxon>Peronosporales</taxon>
        <taxon>Peronosporaceae</taxon>
        <taxon>Phytophthora</taxon>
    </lineage>
</organism>
<feature type="region of interest" description="Disordered" evidence="1">
    <location>
        <begin position="35"/>
        <end position="54"/>
    </location>
</feature>
<evidence type="ECO:0000313" key="2">
    <source>
        <dbReference type="EMBL" id="ETL47164.1"/>
    </source>
</evidence>
<dbReference type="EMBL" id="KI671335">
    <property type="protein sequence ID" value="ETL47164.1"/>
    <property type="molecule type" value="Genomic_DNA"/>
</dbReference>
<evidence type="ECO:0000313" key="3">
    <source>
        <dbReference type="Proteomes" id="UP000053864"/>
    </source>
</evidence>
<proteinExistence type="predicted"/>